<reference evidence="1 2" key="1">
    <citation type="submission" date="2021-03" db="EMBL/GenBank/DDBJ databases">
        <authorList>
            <person name="King G.J."/>
            <person name="Bancroft I."/>
            <person name="Baten A."/>
            <person name="Bloomfield J."/>
            <person name="Borpatragohain P."/>
            <person name="He Z."/>
            <person name="Irish N."/>
            <person name="Irwin J."/>
            <person name="Liu K."/>
            <person name="Mauleon R.P."/>
            <person name="Moore J."/>
            <person name="Morris R."/>
            <person name="Ostergaard L."/>
            <person name="Wang B."/>
            <person name="Wells R."/>
        </authorList>
    </citation>
    <scope>NUCLEOTIDE SEQUENCE [LARGE SCALE GENOMIC DNA]</scope>
    <source>
        <strain evidence="1">R-o-18</strain>
        <tissue evidence="1">Leaf</tissue>
    </source>
</reference>
<organism evidence="1 2">
    <name type="scientific">Brassica rapa subsp. trilocularis</name>
    <dbReference type="NCBI Taxonomy" id="1813537"/>
    <lineage>
        <taxon>Eukaryota</taxon>
        <taxon>Viridiplantae</taxon>
        <taxon>Streptophyta</taxon>
        <taxon>Embryophyta</taxon>
        <taxon>Tracheophyta</taxon>
        <taxon>Spermatophyta</taxon>
        <taxon>Magnoliopsida</taxon>
        <taxon>eudicotyledons</taxon>
        <taxon>Gunneridae</taxon>
        <taxon>Pentapetalae</taxon>
        <taxon>rosids</taxon>
        <taxon>malvids</taxon>
        <taxon>Brassicales</taxon>
        <taxon>Brassicaceae</taxon>
        <taxon>Brassiceae</taxon>
        <taxon>Brassica</taxon>
    </lineage>
</organism>
<evidence type="ECO:0000313" key="2">
    <source>
        <dbReference type="Proteomes" id="UP000823674"/>
    </source>
</evidence>
<keyword evidence="2" id="KW-1185">Reference proteome</keyword>
<accession>A0ABQ7NCE0</accession>
<sequence>RPLSQKQAAATITSSCFERRPSAVSLPEAAQANNLLDTHDLNTRDFESEIVRDRLHLSLRTWGLTVGGGFASSLKAH</sequence>
<proteinExistence type="predicted"/>
<name>A0ABQ7NCE0_BRACM</name>
<protein>
    <submittedName>
        <fullName evidence="1">Uncharacterized protein</fullName>
    </submittedName>
</protein>
<comment type="caution">
    <text evidence="1">The sequence shown here is derived from an EMBL/GenBank/DDBJ whole genome shotgun (WGS) entry which is preliminary data.</text>
</comment>
<gene>
    <name evidence="1" type="primary">A02g500980.1_BraROA</name>
    <name evidence="1" type="ORF">IGI04_004867</name>
</gene>
<dbReference type="EMBL" id="JADBGQ010000002">
    <property type="protein sequence ID" value="KAG5408548.1"/>
    <property type="molecule type" value="Genomic_DNA"/>
</dbReference>
<feature type="non-terminal residue" evidence="1">
    <location>
        <position position="1"/>
    </location>
</feature>
<evidence type="ECO:0000313" key="1">
    <source>
        <dbReference type="EMBL" id="KAG5408548.1"/>
    </source>
</evidence>
<dbReference type="Proteomes" id="UP000823674">
    <property type="component" value="Chromosome A02"/>
</dbReference>